<dbReference type="EMBL" id="MRBO01000442">
    <property type="protein sequence ID" value="KAB2584384.1"/>
    <property type="molecule type" value="Genomic_DNA"/>
</dbReference>
<sequence length="249" mass="29206">MHTSQMSWGELWVFPFKAGVWGTASTVLGTAVTSISAAVAAQVYRHNKRVDEFAQARQMRVYIRRTMPEFHIEMYNHSEHPIYAMQIFGIKRRIEDVLTDPDVLAFYAEHHKDTDGLMHDDDRLLMLETWLGYESTFASMDEEYDFLKPSSDTPSSVGALGGYVNHYDFRLRFKDTRSLTWYFVISRKVGEIKDTEPRRDLDRRKLSALDIAGRLQRRYERLHYRYVMAKSVRYAEKEVSRLKVASQKD</sequence>
<reference evidence="2 3" key="1">
    <citation type="journal article" date="2017" name="Poromechanics V (2013)">
        <title>Genomic Characterization of the Arsenic-Tolerant Actinobacterium, &lt;i&gt;Rhodococcus erythropolis&lt;/i&gt; S43.</title>
        <authorList>
            <person name="Retamal-Morales G."/>
            <person name="Mehnert M."/>
            <person name="Schwabe R."/>
            <person name="Tischler D."/>
            <person name="Schloemann M."/>
            <person name="Levican G.J."/>
        </authorList>
    </citation>
    <scope>NUCLEOTIDE SEQUENCE [LARGE SCALE GENOMIC DNA]</scope>
    <source>
        <strain evidence="2 3">S43</strain>
    </source>
</reference>
<keyword evidence="1" id="KW-0472">Membrane</keyword>
<keyword evidence="1" id="KW-1133">Transmembrane helix</keyword>
<dbReference type="Proteomes" id="UP000325576">
    <property type="component" value="Unassembled WGS sequence"/>
</dbReference>
<evidence type="ECO:0000313" key="2">
    <source>
        <dbReference type="EMBL" id="KAB2584384.1"/>
    </source>
</evidence>
<feature type="transmembrane region" description="Helical" evidence="1">
    <location>
        <begin position="20"/>
        <end position="41"/>
    </location>
</feature>
<keyword evidence="1" id="KW-0812">Transmembrane</keyword>
<accession>A0A5N5E8S9</accession>
<organism evidence="2 3">
    <name type="scientific">Rhodococcus erythropolis</name>
    <name type="common">Arthrobacter picolinophilus</name>
    <dbReference type="NCBI Taxonomy" id="1833"/>
    <lineage>
        <taxon>Bacteria</taxon>
        <taxon>Bacillati</taxon>
        <taxon>Actinomycetota</taxon>
        <taxon>Actinomycetes</taxon>
        <taxon>Mycobacteriales</taxon>
        <taxon>Nocardiaceae</taxon>
        <taxon>Rhodococcus</taxon>
        <taxon>Rhodococcus erythropolis group</taxon>
    </lineage>
</organism>
<evidence type="ECO:0000313" key="3">
    <source>
        <dbReference type="Proteomes" id="UP000325576"/>
    </source>
</evidence>
<name>A0A5N5E8S9_RHOER</name>
<gene>
    <name evidence="2" type="ORF">BS297_15705</name>
</gene>
<dbReference type="AlphaFoldDB" id="A0A5N5E8S9"/>
<comment type="caution">
    <text evidence="2">The sequence shown here is derived from an EMBL/GenBank/DDBJ whole genome shotgun (WGS) entry which is preliminary data.</text>
</comment>
<proteinExistence type="predicted"/>
<protein>
    <submittedName>
        <fullName evidence="2">Uncharacterized protein</fullName>
    </submittedName>
</protein>
<evidence type="ECO:0000256" key="1">
    <source>
        <dbReference type="SAM" id="Phobius"/>
    </source>
</evidence>